<keyword evidence="2" id="KW-0472">Membrane</keyword>
<evidence type="ECO:0000256" key="1">
    <source>
        <dbReference type="SAM" id="MobiDB-lite"/>
    </source>
</evidence>
<sequence>MTLYRNGNEESVISAVWEVKNGTVTTNFLNPAYTGKIFMEIDKTPFIMICNADQTLSAKYLVIYDKDTPGPKVDLKIIGNLTEDEFHKLLDDDLGFMKKYFGNLTEGQIVKIRKLHDDNTEHIKEYLGNLTEEQIEKIRKMQDDNTEDIKEYLEKVMQEKMLPSNHPKEVLKESSDRCNPLFLGLLICIIGILIGIIYLCIRLPANRIKIRDGLKNMKDWIQKKLCCQCNFENGVRTQGTAVNIEEPELSQDQVHTWLNEHPDFMDTYLGKLTEDQICMQIRNWMDAYPGLLKNKALDAHENDQVVPPTLDELSVTLTQHSGTGIDGNTNMSVSTQEICIASQHSDEDGNDCQAVTPTLVEPPVTMTGSGNEIDGNQIEMSARKTFVDSEISDEDGNDCQLVTPTLVEPPVTMTGSGNEIDGNQIEMSARKTFVDSEISAQLVKNDTSTDLTLSDLAVTWCGPVTGTEDNHDQLELYSTCNSPSSATFSVSGPSGIQPFNKDKQDANPAQDTEQDVRVDIEESDSEDKSQEPLLAENPEQEDNIQEKRGTVE</sequence>
<comment type="caution">
    <text evidence="3">The sequence shown here is derived from an EMBL/GenBank/DDBJ whole genome shotgun (WGS) entry which is preliminary data.</text>
</comment>
<feature type="transmembrane region" description="Helical" evidence="2">
    <location>
        <begin position="181"/>
        <end position="201"/>
    </location>
</feature>
<feature type="compositionally biased region" description="Polar residues" evidence="1">
    <location>
        <begin position="483"/>
        <end position="494"/>
    </location>
</feature>
<gene>
    <name evidence="3" type="ORF">ACJMK2_025683</name>
</gene>
<dbReference type="EMBL" id="JBJQND010000002">
    <property type="protein sequence ID" value="KAL3885633.1"/>
    <property type="molecule type" value="Genomic_DNA"/>
</dbReference>
<feature type="region of interest" description="Disordered" evidence="1">
    <location>
        <begin position="483"/>
        <end position="552"/>
    </location>
</feature>
<evidence type="ECO:0000313" key="3">
    <source>
        <dbReference type="EMBL" id="KAL3885633.1"/>
    </source>
</evidence>
<name>A0ABD3XJM9_SINWO</name>
<keyword evidence="4" id="KW-1185">Reference proteome</keyword>
<feature type="compositionally biased region" description="Basic and acidic residues" evidence="1">
    <location>
        <begin position="514"/>
        <end position="530"/>
    </location>
</feature>
<dbReference type="AlphaFoldDB" id="A0ABD3XJM9"/>
<protein>
    <submittedName>
        <fullName evidence="3">Uncharacterized protein</fullName>
    </submittedName>
</protein>
<accession>A0ABD3XJM9</accession>
<keyword evidence="2" id="KW-1133">Transmembrane helix</keyword>
<reference evidence="3 4" key="1">
    <citation type="submission" date="2024-11" db="EMBL/GenBank/DDBJ databases">
        <title>Chromosome-level genome assembly of the freshwater bivalve Anodonta woodiana.</title>
        <authorList>
            <person name="Chen X."/>
        </authorList>
    </citation>
    <scope>NUCLEOTIDE SEQUENCE [LARGE SCALE GENOMIC DNA]</scope>
    <source>
        <strain evidence="3">MN2024</strain>
        <tissue evidence="3">Gills</tissue>
    </source>
</reference>
<dbReference type="Proteomes" id="UP001634394">
    <property type="component" value="Unassembled WGS sequence"/>
</dbReference>
<evidence type="ECO:0000313" key="4">
    <source>
        <dbReference type="Proteomes" id="UP001634394"/>
    </source>
</evidence>
<keyword evidence="2" id="KW-0812">Transmembrane</keyword>
<evidence type="ECO:0000256" key="2">
    <source>
        <dbReference type="SAM" id="Phobius"/>
    </source>
</evidence>
<organism evidence="3 4">
    <name type="scientific">Sinanodonta woodiana</name>
    <name type="common">Chinese pond mussel</name>
    <name type="synonym">Anodonta woodiana</name>
    <dbReference type="NCBI Taxonomy" id="1069815"/>
    <lineage>
        <taxon>Eukaryota</taxon>
        <taxon>Metazoa</taxon>
        <taxon>Spiralia</taxon>
        <taxon>Lophotrochozoa</taxon>
        <taxon>Mollusca</taxon>
        <taxon>Bivalvia</taxon>
        <taxon>Autobranchia</taxon>
        <taxon>Heteroconchia</taxon>
        <taxon>Palaeoheterodonta</taxon>
        <taxon>Unionida</taxon>
        <taxon>Unionoidea</taxon>
        <taxon>Unionidae</taxon>
        <taxon>Unioninae</taxon>
        <taxon>Sinanodonta</taxon>
    </lineage>
</organism>
<proteinExistence type="predicted"/>